<dbReference type="EMBL" id="OV725082">
    <property type="protein sequence ID" value="CAH1406644.1"/>
    <property type="molecule type" value="Genomic_DNA"/>
</dbReference>
<proteinExistence type="predicted"/>
<keyword evidence="3" id="KW-1185">Reference proteome</keyword>
<feature type="transmembrane region" description="Helical" evidence="1">
    <location>
        <begin position="20"/>
        <end position="44"/>
    </location>
</feature>
<dbReference type="AlphaFoldDB" id="A0A9P0MVK0"/>
<dbReference type="Proteomes" id="UP001152798">
    <property type="component" value="Chromosome 6"/>
</dbReference>
<feature type="transmembrane region" description="Helical" evidence="1">
    <location>
        <begin position="93"/>
        <end position="115"/>
    </location>
</feature>
<sequence length="200" mass="22064">MVPSLDFIPTVDKCFCLLELPIGSLIIGIVEIILIGLCCGYMIFGTDDGETALGEWSYYLTIIFYVIFIISDIFIIITSIIPKQKNVLSSAVLIQLTLIFFLLANSIIEFVVGIIHDTNQKAVISFVEEVLLLRHDEDDDDENGRYDEKQIEQDPCVIGPFAQTVGMVSTPSVPAAVAVIVVADEEPRQKKFGDADDEGT</sequence>
<protein>
    <submittedName>
        <fullName evidence="2">Uncharacterized protein</fullName>
    </submittedName>
</protein>
<evidence type="ECO:0000313" key="2">
    <source>
        <dbReference type="EMBL" id="CAH1406644.1"/>
    </source>
</evidence>
<keyword evidence="1" id="KW-1133">Transmembrane helix</keyword>
<accession>A0A9P0MVK0</accession>
<gene>
    <name evidence="2" type="ORF">NEZAVI_LOCUS14533</name>
</gene>
<keyword evidence="1" id="KW-0472">Membrane</keyword>
<dbReference type="OrthoDB" id="10645285at2759"/>
<evidence type="ECO:0000256" key="1">
    <source>
        <dbReference type="SAM" id="Phobius"/>
    </source>
</evidence>
<feature type="transmembrane region" description="Helical" evidence="1">
    <location>
        <begin position="56"/>
        <end position="81"/>
    </location>
</feature>
<name>A0A9P0MVK0_NEZVI</name>
<organism evidence="2 3">
    <name type="scientific">Nezara viridula</name>
    <name type="common">Southern green stink bug</name>
    <name type="synonym">Cimex viridulus</name>
    <dbReference type="NCBI Taxonomy" id="85310"/>
    <lineage>
        <taxon>Eukaryota</taxon>
        <taxon>Metazoa</taxon>
        <taxon>Ecdysozoa</taxon>
        <taxon>Arthropoda</taxon>
        <taxon>Hexapoda</taxon>
        <taxon>Insecta</taxon>
        <taxon>Pterygota</taxon>
        <taxon>Neoptera</taxon>
        <taxon>Paraneoptera</taxon>
        <taxon>Hemiptera</taxon>
        <taxon>Heteroptera</taxon>
        <taxon>Panheteroptera</taxon>
        <taxon>Pentatomomorpha</taxon>
        <taxon>Pentatomoidea</taxon>
        <taxon>Pentatomidae</taxon>
        <taxon>Pentatominae</taxon>
        <taxon>Nezara</taxon>
    </lineage>
</organism>
<reference evidence="2" key="1">
    <citation type="submission" date="2022-01" db="EMBL/GenBank/DDBJ databases">
        <authorList>
            <person name="King R."/>
        </authorList>
    </citation>
    <scope>NUCLEOTIDE SEQUENCE</scope>
</reference>
<evidence type="ECO:0000313" key="3">
    <source>
        <dbReference type="Proteomes" id="UP001152798"/>
    </source>
</evidence>
<keyword evidence="1" id="KW-0812">Transmembrane</keyword>